<accession>A0AAD7M2T5</accession>
<keyword evidence="1" id="KW-1133">Transmembrane helix</keyword>
<evidence type="ECO:0000313" key="3">
    <source>
        <dbReference type="Proteomes" id="UP001163823"/>
    </source>
</evidence>
<reference evidence="2" key="1">
    <citation type="journal article" date="2023" name="Science">
        <title>Elucidation of the pathway for biosynthesis of saponin adjuvants from the soapbark tree.</title>
        <authorList>
            <person name="Reed J."/>
            <person name="Orme A."/>
            <person name="El-Demerdash A."/>
            <person name="Owen C."/>
            <person name="Martin L.B.B."/>
            <person name="Misra R.C."/>
            <person name="Kikuchi S."/>
            <person name="Rejzek M."/>
            <person name="Martin A.C."/>
            <person name="Harkess A."/>
            <person name="Leebens-Mack J."/>
            <person name="Louveau T."/>
            <person name="Stephenson M.J."/>
            <person name="Osbourn A."/>
        </authorList>
    </citation>
    <scope>NUCLEOTIDE SEQUENCE</scope>
    <source>
        <strain evidence="2">S10</strain>
    </source>
</reference>
<comment type="caution">
    <text evidence="2">The sequence shown here is derived from an EMBL/GenBank/DDBJ whole genome shotgun (WGS) entry which is preliminary data.</text>
</comment>
<dbReference type="AlphaFoldDB" id="A0AAD7M2T5"/>
<evidence type="ECO:0000313" key="2">
    <source>
        <dbReference type="EMBL" id="KAJ7968901.1"/>
    </source>
</evidence>
<keyword evidence="3" id="KW-1185">Reference proteome</keyword>
<dbReference type="Proteomes" id="UP001163823">
    <property type="component" value="Chromosome 5"/>
</dbReference>
<dbReference type="EMBL" id="JARAOO010000005">
    <property type="protein sequence ID" value="KAJ7968901.1"/>
    <property type="molecule type" value="Genomic_DNA"/>
</dbReference>
<protein>
    <submittedName>
        <fullName evidence="2">Transmembrane protein</fullName>
    </submittedName>
</protein>
<keyword evidence="1" id="KW-0472">Membrane</keyword>
<dbReference type="PANTHER" id="PTHR33726:SF3">
    <property type="entry name" value="TRANSMEMBRANE PROTEIN"/>
    <property type="match status" value="1"/>
</dbReference>
<proteinExistence type="predicted"/>
<organism evidence="2 3">
    <name type="scientific">Quillaja saponaria</name>
    <name type="common">Soap bark tree</name>
    <dbReference type="NCBI Taxonomy" id="32244"/>
    <lineage>
        <taxon>Eukaryota</taxon>
        <taxon>Viridiplantae</taxon>
        <taxon>Streptophyta</taxon>
        <taxon>Embryophyta</taxon>
        <taxon>Tracheophyta</taxon>
        <taxon>Spermatophyta</taxon>
        <taxon>Magnoliopsida</taxon>
        <taxon>eudicotyledons</taxon>
        <taxon>Gunneridae</taxon>
        <taxon>Pentapetalae</taxon>
        <taxon>rosids</taxon>
        <taxon>fabids</taxon>
        <taxon>Fabales</taxon>
        <taxon>Quillajaceae</taxon>
        <taxon>Quillaja</taxon>
    </lineage>
</organism>
<sequence length="69" mass="8089">MGGKKSWFFKKLRKESWRLKFLGSALKRKRLNLPVSFMKDVIFKVVSVFEAIVLVMNLAFFYLCCGCSF</sequence>
<keyword evidence="1 2" id="KW-0812">Transmembrane</keyword>
<feature type="transmembrane region" description="Helical" evidence="1">
    <location>
        <begin position="41"/>
        <end position="63"/>
    </location>
</feature>
<dbReference type="KEGG" id="qsa:O6P43_012935"/>
<name>A0AAD7M2T5_QUISA</name>
<dbReference type="PANTHER" id="PTHR33726">
    <property type="entry name" value="TRANSMEMBRANE PROTEIN"/>
    <property type="match status" value="1"/>
</dbReference>
<evidence type="ECO:0000256" key="1">
    <source>
        <dbReference type="SAM" id="Phobius"/>
    </source>
</evidence>
<gene>
    <name evidence="2" type="ORF">O6P43_012935</name>
</gene>